<sequence length="53" mass="6102">MAVPRPRNVNEANRILEAAQKSFMRARREKNHAEATKQSDIIKAMHDWLAENG</sequence>
<proteinExistence type="predicted"/>
<dbReference type="SMR" id="A0A345M7S0"/>
<protein>
    <submittedName>
        <fullName evidence="2">Uncharacterized protein</fullName>
    </submittedName>
</protein>
<organism evidence="2 3">
    <name type="scientific">Streptomyces phage Starbow</name>
    <dbReference type="NCBI Taxonomy" id="2283266"/>
    <lineage>
        <taxon>Viruses</taxon>
        <taxon>Duplodnaviria</taxon>
        <taxon>Heunggongvirae</taxon>
        <taxon>Uroviricota</taxon>
        <taxon>Caudoviricetes</taxon>
        <taxon>Stanwilliamsviridae</taxon>
        <taxon>Boydwoodruffvirinae</taxon>
        <taxon>Karimacvirus</taxon>
        <taxon>Karimacvirus karimac</taxon>
        <taxon>Streptomyces virus Karimac</taxon>
    </lineage>
</organism>
<accession>A0A345M7S0</accession>
<dbReference type="Proteomes" id="UP000259040">
    <property type="component" value="Segment"/>
</dbReference>
<reference evidence="2 3" key="1">
    <citation type="submission" date="2018-07" db="EMBL/GenBank/DDBJ databases">
        <authorList>
            <person name="Boyd E.M."/>
            <person name="Barkley D.B."/>
            <person name="Naeem H."/>
            <person name="Vanhorne R."/>
            <person name="Nayek S."/>
            <person name="Layton S.R."/>
            <person name="Hughes L.E."/>
            <person name="Garlena R.A."/>
            <person name="Russell D.A."/>
            <person name="Pope W.H."/>
            <person name="Jacobs-Sera D."/>
            <person name="Hatfull G.F."/>
        </authorList>
    </citation>
    <scope>NUCLEOTIDE SEQUENCE [LARGE SCALE GENOMIC DNA]</scope>
</reference>
<keyword evidence="1" id="KW-0175">Coiled coil</keyword>
<name>A0A345M7S0_9CAUD</name>
<evidence type="ECO:0000256" key="1">
    <source>
        <dbReference type="SAM" id="Coils"/>
    </source>
</evidence>
<evidence type="ECO:0000313" key="2">
    <source>
        <dbReference type="EMBL" id="AXH66541.1"/>
    </source>
</evidence>
<feature type="coiled-coil region" evidence="1">
    <location>
        <begin position="9"/>
        <end position="36"/>
    </location>
</feature>
<evidence type="ECO:0000313" key="3">
    <source>
        <dbReference type="Proteomes" id="UP000259040"/>
    </source>
</evidence>
<dbReference type="EMBL" id="MH576964">
    <property type="protein sequence ID" value="AXH66541.1"/>
    <property type="molecule type" value="Genomic_DNA"/>
</dbReference>
<gene>
    <name evidence="2" type="primary">31</name>
    <name evidence="2" type="ORF">SEA_STARBOW_31</name>
</gene>